<keyword evidence="6" id="KW-1185">Reference proteome</keyword>
<comment type="caution">
    <text evidence="5">The sequence shown here is derived from an EMBL/GenBank/DDBJ whole genome shotgun (WGS) entry which is preliminary data.</text>
</comment>
<reference evidence="5 6" key="1">
    <citation type="submission" date="2016-12" db="EMBL/GenBank/DDBJ databases">
        <title>The draft genome sequence of Actinophytocola xinjiangensis.</title>
        <authorList>
            <person name="Wang W."/>
            <person name="Yuan L."/>
        </authorList>
    </citation>
    <scope>NUCLEOTIDE SEQUENCE [LARGE SCALE GENOMIC DNA]</scope>
    <source>
        <strain evidence="5 6">CGMCC 4.4663</strain>
    </source>
</reference>
<dbReference type="Proteomes" id="UP000185696">
    <property type="component" value="Unassembled WGS sequence"/>
</dbReference>
<sequence>MMRRILLAVLACTAVAATACSSSDEPAGDLPDGAGLLKDAAATTAKIEAAHFTLTVNGEVPGLDVRSAEGDLTREGDGGAAQGTVSMNLLGQLFEGEFVLVDDKVWIKGPTGDHQELPASMVANLYDPGAILDPERGVANVLSNVQDPATEGTEDIDGESTYRVKGKVARDVVSSLVPGIDSDVEITFWVLQDGDHRPVKASVAVPADGDPSVDVTLSDVGKQVDITPPA</sequence>
<evidence type="ECO:0008006" key="7">
    <source>
        <dbReference type="Google" id="ProtNLM"/>
    </source>
</evidence>
<dbReference type="InterPro" id="IPR009830">
    <property type="entry name" value="LppX/LprAFG"/>
</dbReference>
<evidence type="ECO:0000256" key="3">
    <source>
        <dbReference type="ARBA" id="ARBA00022475"/>
    </source>
</evidence>
<dbReference type="RefSeq" id="WP_075133029.1">
    <property type="nucleotide sequence ID" value="NZ_MSIF01000005.1"/>
</dbReference>
<dbReference type="Pfam" id="PF07161">
    <property type="entry name" value="LppX_LprAFG"/>
    <property type="match status" value="1"/>
</dbReference>
<evidence type="ECO:0000313" key="5">
    <source>
        <dbReference type="EMBL" id="OLF10862.1"/>
    </source>
</evidence>
<keyword evidence="3" id="KW-1003">Cell membrane</keyword>
<name>A0A7Z0WMD1_9PSEU</name>
<protein>
    <recommendedName>
        <fullName evidence="7">Lipoprotein LprG</fullName>
    </recommendedName>
</protein>
<dbReference type="SUPFAM" id="SSF89392">
    <property type="entry name" value="Prokaryotic lipoproteins and lipoprotein localization factors"/>
    <property type="match status" value="1"/>
</dbReference>
<dbReference type="PROSITE" id="PS51257">
    <property type="entry name" value="PROKAR_LIPOPROTEIN"/>
    <property type="match status" value="1"/>
</dbReference>
<evidence type="ECO:0000313" key="6">
    <source>
        <dbReference type="Proteomes" id="UP000185696"/>
    </source>
</evidence>
<evidence type="ECO:0000256" key="1">
    <source>
        <dbReference type="ARBA" id="ARBA00004196"/>
    </source>
</evidence>
<dbReference type="GO" id="GO:0030313">
    <property type="term" value="C:cell envelope"/>
    <property type="evidence" value="ECO:0007669"/>
    <property type="project" value="UniProtKB-SubCell"/>
</dbReference>
<evidence type="ECO:0000256" key="2">
    <source>
        <dbReference type="ARBA" id="ARBA00009194"/>
    </source>
</evidence>
<dbReference type="EMBL" id="MSIF01000005">
    <property type="protein sequence ID" value="OLF10862.1"/>
    <property type="molecule type" value="Genomic_DNA"/>
</dbReference>
<keyword evidence="4" id="KW-0732">Signal</keyword>
<dbReference type="Gene3D" id="2.50.20.20">
    <property type="match status" value="1"/>
</dbReference>
<feature type="signal peptide" evidence="4">
    <location>
        <begin position="1"/>
        <end position="19"/>
    </location>
</feature>
<comment type="subcellular location">
    <subcellularLocation>
        <location evidence="1">Cell envelope</location>
    </subcellularLocation>
</comment>
<dbReference type="CDD" id="cd16334">
    <property type="entry name" value="LppX-like"/>
    <property type="match status" value="1"/>
</dbReference>
<dbReference type="AlphaFoldDB" id="A0A7Z0WMD1"/>
<keyword evidence="3" id="KW-0472">Membrane</keyword>
<comment type="similarity">
    <text evidence="2">Belongs to the LppX/LprAFG lipoprotein family.</text>
</comment>
<accession>A0A7Z0WMD1</accession>
<dbReference type="InterPro" id="IPR029046">
    <property type="entry name" value="LolA/LolB/LppX"/>
</dbReference>
<dbReference type="OrthoDB" id="4763237at2"/>
<organism evidence="5 6">
    <name type="scientific">Actinophytocola xinjiangensis</name>
    <dbReference type="NCBI Taxonomy" id="485602"/>
    <lineage>
        <taxon>Bacteria</taxon>
        <taxon>Bacillati</taxon>
        <taxon>Actinomycetota</taxon>
        <taxon>Actinomycetes</taxon>
        <taxon>Pseudonocardiales</taxon>
        <taxon>Pseudonocardiaceae</taxon>
    </lineage>
</organism>
<feature type="chain" id="PRO_5038436491" description="Lipoprotein LprG" evidence="4">
    <location>
        <begin position="20"/>
        <end position="230"/>
    </location>
</feature>
<proteinExistence type="inferred from homology"/>
<gene>
    <name evidence="5" type="ORF">BLA60_12505</name>
</gene>
<evidence type="ECO:0000256" key="4">
    <source>
        <dbReference type="SAM" id="SignalP"/>
    </source>
</evidence>